<feature type="transmembrane region" description="Helical" evidence="8">
    <location>
        <begin position="373"/>
        <end position="396"/>
    </location>
</feature>
<comment type="similarity">
    <text evidence="2">Belongs to the CPA3 antiporters (TC 2.A.63) subunit D family.</text>
</comment>
<feature type="transmembrane region" description="Helical" evidence="8">
    <location>
        <begin position="206"/>
        <end position="228"/>
    </location>
</feature>
<feature type="transmembrane region" description="Helical" evidence="8">
    <location>
        <begin position="449"/>
        <end position="482"/>
    </location>
</feature>
<evidence type="ECO:0000256" key="1">
    <source>
        <dbReference type="ARBA" id="ARBA00004651"/>
    </source>
</evidence>
<dbReference type="Proteomes" id="UP000595197">
    <property type="component" value="Plasmid pTT6-1"/>
</dbReference>
<feature type="transmembrane region" description="Helical" evidence="8">
    <location>
        <begin position="240"/>
        <end position="260"/>
    </location>
</feature>
<dbReference type="RefSeq" id="WP_201082042.1">
    <property type="nucleotide sequence ID" value="NZ_CP067421.1"/>
</dbReference>
<feature type="transmembrane region" description="Helical" evidence="8">
    <location>
        <begin position="162"/>
        <end position="181"/>
    </location>
</feature>
<dbReference type="EMBL" id="CP067421">
    <property type="protein sequence ID" value="QQP92826.1"/>
    <property type="molecule type" value="Genomic_DNA"/>
</dbReference>
<accession>A0ABX7BEK4</accession>
<feature type="transmembrane region" description="Helical" evidence="8">
    <location>
        <begin position="272"/>
        <end position="290"/>
    </location>
</feature>
<evidence type="ECO:0000313" key="11">
    <source>
        <dbReference type="Proteomes" id="UP000595197"/>
    </source>
</evidence>
<proteinExistence type="inferred from homology"/>
<gene>
    <name evidence="10" type="ORF">IGS68_30765</name>
</gene>
<keyword evidence="5 8" id="KW-1133">Transmembrane helix</keyword>
<dbReference type="PRINTS" id="PR01434">
    <property type="entry name" value="NADHDHGNASE5"/>
</dbReference>
<sequence>MSAFLPLLILLTSLLPAVLTFFLPQNAHLLRNGLSIGGAVTKLALIAVMLVAVAEGTIYKAEMPLAPGLFLALHLDALALLFMTLSAVLWLLTTIYAVAYLGDTPNLSRFFGFFSLCVAATTGLAMSGSLVTFFIFFELLTLSTWPLVIHRQTEDSMRAGRIYLSYALPASAALLVAIVWLEATTGPILFTQPAPLERLGDTELRIIFALFIAGLGVKAALVPLHGWLPAAMSAPAPVSSLLHAVAVVKAGAFGVLRVTFDVFGIDRAVELGVGLPLAALASVTIIWGSVRALQQDDIKKRLAFSTVSQVSYILLGAGLASPFAVIGGLVHLVHQGLMKITLFFCAGIFAERAGVKKIHGLNGMGARMPWTSLAFSLGAMGMIGLPPLAGFVTKFYLGMGALQAGAPWVLGVLAASTLLNAAYFLPLLYRLWVLPAPADAQGDEKSPGMIVPAVLTALASLGVGLLAASALSPLGWATLIAAREWLK</sequence>
<name>A0ABX7BEK4_9PROT</name>
<dbReference type="PANTHER" id="PTHR42703:SF1">
    <property type="entry name" value="NA(+)_H(+) ANTIPORTER SUBUNIT D1"/>
    <property type="match status" value="1"/>
</dbReference>
<keyword evidence="4 7" id="KW-0812">Transmembrane</keyword>
<dbReference type="PANTHER" id="PTHR42703">
    <property type="entry name" value="NADH DEHYDROGENASE"/>
    <property type="match status" value="1"/>
</dbReference>
<feature type="transmembrane region" description="Helical" evidence="8">
    <location>
        <begin position="408"/>
        <end position="429"/>
    </location>
</feature>
<dbReference type="InterPro" id="IPR001750">
    <property type="entry name" value="ND/Mrp_TM"/>
</dbReference>
<evidence type="ECO:0000256" key="4">
    <source>
        <dbReference type="ARBA" id="ARBA00022692"/>
    </source>
</evidence>
<geneLocation type="plasmid" evidence="10 11">
    <name>pTT6-1</name>
</geneLocation>
<evidence type="ECO:0000256" key="3">
    <source>
        <dbReference type="ARBA" id="ARBA00022475"/>
    </source>
</evidence>
<dbReference type="Pfam" id="PF00361">
    <property type="entry name" value="Proton_antipo_M"/>
    <property type="match status" value="1"/>
</dbReference>
<evidence type="ECO:0000256" key="5">
    <source>
        <dbReference type="ARBA" id="ARBA00022989"/>
    </source>
</evidence>
<feature type="transmembrane region" description="Helical" evidence="8">
    <location>
        <begin position="310"/>
        <end position="333"/>
    </location>
</feature>
<keyword evidence="3" id="KW-1003">Cell membrane</keyword>
<organism evidence="10 11">
    <name type="scientific">Skermanella cutis</name>
    <dbReference type="NCBI Taxonomy" id="2775420"/>
    <lineage>
        <taxon>Bacteria</taxon>
        <taxon>Pseudomonadati</taxon>
        <taxon>Pseudomonadota</taxon>
        <taxon>Alphaproteobacteria</taxon>
        <taxon>Rhodospirillales</taxon>
        <taxon>Azospirillaceae</taxon>
        <taxon>Skermanella</taxon>
    </lineage>
</organism>
<evidence type="ECO:0000256" key="2">
    <source>
        <dbReference type="ARBA" id="ARBA00005346"/>
    </source>
</evidence>
<evidence type="ECO:0000256" key="8">
    <source>
        <dbReference type="SAM" id="Phobius"/>
    </source>
</evidence>
<reference evidence="10" key="1">
    <citation type="submission" date="2021-02" db="EMBL/GenBank/DDBJ databases">
        <title>Skermanella TT6 skin isolate.</title>
        <authorList>
            <person name="Lee K."/>
            <person name="Ganzorig M."/>
        </authorList>
    </citation>
    <scope>NUCLEOTIDE SEQUENCE</scope>
    <source>
        <strain evidence="10">TT6</strain>
    </source>
</reference>
<comment type="subcellular location">
    <subcellularLocation>
        <location evidence="1">Cell membrane</location>
        <topology evidence="1">Multi-pass membrane protein</topology>
    </subcellularLocation>
    <subcellularLocation>
        <location evidence="7">Membrane</location>
        <topology evidence="7">Multi-pass membrane protein</topology>
    </subcellularLocation>
</comment>
<keyword evidence="10" id="KW-0614">Plasmid</keyword>
<evidence type="ECO:0000256" key="6">
    <source>
        <dbReference type="ARBA" id="ARBA00023136"/>
    </source>
</evidence>
<evidence type="ECO:0000256" key="7">
    <source>
        <dbReference type="RuleBase" id="RU000320"/>
    </source>
</evidence>
<dbReference type="InterPro" id="IPR050586">
    <property type="entry name" value="CPA3_Na-H_Antiporter_D"/>
</dbReference>
<feature type="transmembrane region" description="Helical" evidence="8">
    <location>
        <begin position="36"/>
        <end position="59"/>
    </location>
</feature>
<feature type="transmembrane region" description="Helical" evidence="8">
    <location>
        <begin position="110"/>
        <end position="141"/>
    </location>
</feature>
<keyword evidence="6 8" id="KW-0472">Membrane</keyword>
<evidence type="ECO:0000259" key="9">
    <source>
        <dbReference type="Pfam" id="PF00361"/>
    </source>
</evidence>
<feature type="domain" description="NADH:quinone oxidoreductase/Mrp antiporter transmembrane" evidence="9">
    <location>
        <begin position="127"/>
        <end position="415"/>
    </location>
</feature>
<keyword evidence="11" id="KW-1185">Reference proteome</keyword>
<feature type="transmembrane region" description="Helical" evidence="8">
    <location>
        <begin position="71"/>
        <end position="98"/>
    </location>
</feature>
<evidence type="ECO:0000313" key="10">
    <source>
        <dbReference type="EMBL" id="QQP92826.1"/>
    </source>
</evidence>
<protein>
    <submittedName>
        <fullName evidence="10">Monovalent cation/H+ antiporter subunit D family protein</fullName>
    </submittedName>
</protein>